<evidence type="ECO:0000256" key="1">
    <source>
        <dbReference type="ARBA" id="ARBA00004236"/>
    </source>
</evidence>
<dbReference type="AlphaFoldDB" id="A0A0A7UUS5"/>
<gene>
    <name evidence="6" type="ORF">OY14_00705</name>
</gene>
<dbReference type="InterPro" id="IPR007210">
    <property type="entry name" value="ABC_Gly_betaine_transp_sub-bd"/>
</dbReference>
<dbReference type="GO" id="GO:0031460">
    <property type="term" value="P:glycine betaine transport"/>
    <property type="evidence" value="ECO:0007669"/>
    <property type="project" value="TreeGrafter"/>
</dbReference>
<keyword evidence="4" id="KW-0472">Membrane</keyword>
<protein>
    <submittedName>
        <fullName evidence="6">Glycine/betaine ABC transporter substrate-binding protein</fullName>
    </submittedName>
</protein>
<evidence type="ECO:0000256" key="2">
    <source>
        <dbReference type="ARBA" id="ARBA00022448"/>
    </source>
</evidence>
<accession>A0A0A7UUS5</accession>
<evidence type="ECO:0000259" key="5">
    <source>
        <dbReference type="Pfam" id="PF04069"/>
    </source>
</evidence>
<dbReference type="HOGENOM" id="CLU_008673_1_0_12"/>
<dbReference type="Pfam" id="PF04069">
    <property type="entry name" value="OpuAC"/>
    <property type="match status" value="1"/>
</dbReference>
<dbReference type="GO" id="GO:0015871">
    <property type="term" value="P:choline transport"/>
    <property type="evidence" value="ECO:0007669"/>
    <property type="project" value="TreeGrafter"/>
</dbReference>
<dbReference type="PROSITE" id="PS51257">
    <property type="entry name" value="PROKAR_LIPOPROTEIN"/>
    <property type="match status" value="1"/>
</dbReference>
<keyword evidence="3" id="KW-1003">Cell membrane</keyword>
<dbReference type="Gene3D" id="3.40.190.10">
    <property type="entry name" value="Periplasmic binding protein-like II"/>
    <property type="match status" value="1"/>
</dbReference>
<dbReference type="SUPFAM" id="SSF53850">
    <property type="entry name" value="Periplasmic binding protein-like II"/>
    <property type="match status" value="1"/>
</dbReference>
<dbReference type="KEGG" id="bchi:OY14_00705"/>
<dbReference type="Gene3D" id="3.10.105.10">
    <property type="entry name" value="Dipeptide-binding Protein, Domain 3"/>
    <property type="match status" value="1"/>
</dbReference>
<evidence type="ECO:0000256" key="3">
    <source>
        <dbReference type="ARBA" id="ARBA00022475"/>
    </source>
</evidence>
<keyword evidence="2" id="KW-0813">Transport</keyword>
<evidence type="ECO:0000256" key="4">
    <source>
        <dbReference type="ARBA" id="ARBA00023136"/>
    </source>
</evidence>
<dbReference type="STRING" id="1245910.OY14_00705"/>
<proteinExistence type="predicted"/>
<dbReference type="GO" id="GO:0005275">
    <property type="term" value="F:amine transmembrane transporter activity"/>
    <property type="evidence" value="ECO:0007669"/>
    <property type="project" value="TreeGrafter"/>
</dbReference>
<feature type="domain" description="ABC-type glycine betaine transport system substrate-binding" evidence="5">
    <location>
        <begin position="30"/>
        <end position="275"/>
    </location>
</feature>
<evidence type="ECO:0000313" key="6">
    <source>
        <dbReference type="EMBL" id="AJA89984.1"/>
    </source>
</evidence>
<organism evidence="6 7">
    <name type="scientific">Borreliella chilensis</name>
    <dbReference type="NCBI Taxonomy" id="1245910"/>
    <lineage>
        <taxon>Bacteria</taxon>
        <taxon>Pseudomonadati</taxon>
        <taxon>Spirochaetota</taxon>
        <taxon>Spirochaetia</taxon>
        <taxon>Spirochaetales</taxon>
        <taxon>Borreliaceae</taxon>
        <taxon>Borreliella</taxon>
    </lineage>
</organism>
<dbReference type="EMBL" id="CP009910">
    <property type="protein sequence ID" value="AJA89984.1"/>
    <property type="molecule type" value="Genomic_DNA"/>
</dbReference>
<comment type="subcellular location">
    <subcellularLocation>
        <location evidence="1">Cell membrane</location>
    </subcellularLocation>
</comment>
<dbReference type="CDD" id="cd13639">
    <property type="entry name" value="PBP2_OpuAC_like"/>
    <property type="match status" value="1"/>
</dbReference>
<keyword evidence="7" id="KW-1185">Reference proteome</keyword>
<reference evidence="6 7" key="1">
    <citation type="journal article" date="2015" name="Genome Announc.">
        <title>Genome Sequence of Borrelia chilensis VA1, a South American Member of the Lyme Borreliosis Group.</title>
        <authorList>
            <person name="Huang W."/>
            <person name="Ojaimi C."/>
            <person name="Fallon J.T."/>
            <person name="Travisany D."/>
            <person name="Maass A."/>
            <person name="Ivanova L."/>
            <person name="Tomova A."/>
            <person name="Gonzalez-Acuna D."/>
            <person name="Godfrey H.P."/>
            <person name="Cabello F.C."/>
        </authorList>
    </citation>
    <scope>NUCLEOTIDE SEQUENCE [LARGE SCALE GENOMIC DNA]</scope>
    <source>
        <strain evidence="6 7">VA1</strain>
    </source>
</reference>
<dbReference type="GO" id="GO:0015226">
    <property type="term" value="F:carnitine transmembrane transporter activity"/>
    <property type="evidence" value="ECO:0007669"/>
    <property type="project" value="TreeGrafter"/>
</dbReference>
<evidence type="ECO:0000313" key="7">
    <source>
        <dbReference type="Proteomes" id="UP000030940"/>
    </source>
</evidence>
<dbReference type="Proteomes" id="UP000030940">
    <property type="component" value="Chromosome"/>
</dbReference>
<sequence>MYFINKLFFSLCIFFVFLSCDEKTSSKNLKSIKIAYVNWGGETAATNVMKVVFEKMGYNAEIFSVTTSVMYQYLASGKVDGTVSCWIPTADKFYYEKLKTKFVDLGANYEGTIQGFVVPSYVPIFSISELKGKGDKFKNKMIGIDAGAGTQIVTEQALDYYGLNKEYELVPSSESVMLASLDSAIKRNEWVLVPLWKPHWAFSRYEIKFLDDPDLIMGGIESVHTLVRLGLENDDLDAYYVFDHFYWDDDLILPLMDKNDKKPGKEYQNAIEFVENNKEIVKMWVPEKYKALFD</sequence>
<name>A0A0A7UUS5_9SPIR</name>
<dbReference type="PANTHER" id="PTHR47737">
    <property type="entry name" value="GLYCINE BETAINE/PROLINE BETAINE TRANSPORT SYSTEM PERMEASE PROTEIN PROW"/>
    <property type="match status" value="1"/>
</dbReference>
<dbReference type="GO" id="GO:0043190">
    <property type="term" value="C:ATP-binding cassette (ABC) transporter complex"/>
    <property type="evidence" value="ECO:0007669"/>
    <property type="project" value="InterPro"/>
</dbReference>
<dbReference type="PANTHER" id="PTHR47737:SF1">
    <property type="entry name" value="GLYCINE BETAINE_PROLINE BETAINE TRANSPORT SYSTEM PERMEASE PROTEIN PROW"/>
    <property type="match status" value="1"/>
</dbReference>
<dbReference type="Gene3D" id="3.40.190.100">
    <property type="entry name" value="Glycine betaine-binding periplasmic protein, domain 2"/>
    <property type="match status" value="1"/>
</dbReference>